<gene>
    <name evidence="2" type="ORF">NR989_06120</name>
</gene>
<reference evidence="2 3" key="1">
    <citation type="submission" date="2022-06" db="EMBL/GenBank/DDBJ databases">
        <title>Thiomicrohabdus sp. nov, an obligately chemolithoautotrophic, sulfur-oxidizing bacterium isolated from beach of Guanyin Mountain. Amoy.</title>
        <authorList>
            <person name="Zhu H."/>
        </authorList>
    </citation>
    <scope>NUCLEOTIDE SEQUENCE [LARGE SCALE GENOMIC DNA]</scope>
    <source>
        <strain evidence="2 3">XGS-01</strain>
    </source>
</reference>
<dbReference type="PANTHER" id="PTHR36930">
    <property type="entry name" value="METAL-SULFUR CLUSTER BIOSYNTHESIS PROTEINS YUAD-RELATED"/>
    <property type="match status" value="1"/>
</dbReference>
<dbReference type="Proteomes" id="UP001222275">
    <property type="component" value="Chromosome"/>
</dbReference>
<dbReference type="PANTHER" id="PTHR36930:SF1">
    <property type="entry name" value="MOSC DOMAIN-CONTAINING PROTEIN"/>
    <property type="match status" value="1"/>
</dbReference>
<evidence type="ECO:0000259" key="1">
    <source>
        <dbReference type="PROSITE" id="PS51340"/>
    </source>
</evidence>
<protein>
    <submittedName>
        <fullName evidence="2">MOSC domain-containing protein</fullName>
    </submittedName>
</protein>
<dbReference type="Pfam" id="PF03473">
    <property type="entry name" value="MOSC"/>
    <property type="match status" value="1"/>
</dbReference>
<accession>A0ABY8C6K0</accession>
<dbReference type="Gene3D" id="2.40.33.20">
    <property type="entry name" value="PK beta-barrel domain-like"/>
    <property type="match status" value="1"/>
</dbReference>
<evidence type="ECO:0000313" key="3">
    <source>
        <dbReference type="Proteomes" id="UP001222275"/>
    </source>
</evidence>
<proteinExistence type="predicted"/>
<dbReference type="RefSeq" id="WP_275593847.1">
    <property type="nucleotide sequence ID" value="NZ_CP102381.1"/>
</dbReference>
<sequence>MAKLIGIATHQESKGKISTHSEISITPESGLENDYQGKKNRQTQVTLLSLKSWQQACKEAGKEINWTERRANLLIDDIEFSESLIGSQVQIGNVLLEITKETDPCSRMDALQPGLKAALTPDWRGGARCKVLRKGLVSIGDKVTILKRF</sequence>
<dbReference type="EMBL" id="CP102381">
    <property type="protein sequence ID" value="WEJ61589.1"/>
    <property type="molecule type" value="Genomic_DNA"/>
</dbReference>
<dbReference type="PROSITE" id="PS51340">
    <property type="entry name" value="MOSC"/>
    <property type="match status" value="1"/>
</dbReference>
<evidence type="ECO:0000313" key="2">
    <source>
        <dbReference type="EMBL" id="WEJ61589.1"/>
    </source>
</evidence>
<dbReference type="SUPFAM" id="SSF50800">
    <property type="entry name" value="PK beta-barrel domain-like"/>
    <property type="match status" value="1"/>
</dbReference>
<feature type="domain" description="MOSC" evidence="1">
    <location>
        <begin position="17"/>
        <end position="146"/>
    </location>
</feature>
<dbReference type="InterPro" id="IPR011037">
    <property type="entry name" value="Pyrv_Knase-like_insert_dom_sf"/>
</dbReference>
<name>A0ABY8C6K0_9GAMM</name>
<keyword evidence="3" id="KW-1185">Reference proteome</keyword>
<dbReference type="InterPro" id="IPR005302">
    <property type="entry name" value="MoCF_Sase_C"/>
</dbReference>
<organism evidence="2 3">
    <name type="scientific">Thiomicrorhabdus lithotrophica</name>
    <dbReference type="NCBI Taxonomy" id="2949997"/>
    <lineage>
        <taxon>Bacteria</taxon>
        <taxon>Pseudomonadati</taxon>
        <taxon>Pseudomonadota</taxon>
        <taxon>Gammaproteobacteria</taxon>
        <taxon>Thiotrichales</taxon>
        <taxon>Piscirickettsiaceae</taxon>
        <taxon>Thiomicrorhabdus</taxon>
    </lineage>
</organism>
<dbReference type="InterPro" id="IPR052716">
    <property type="entry name" value="MOSC_domain"/>
</dbReference>